<dbReference type="OrthoDB" id="3826968at2"/>
<gene>
    <name evidence="1" type="ORF">E7Y31_02650</name>
</gene>
<dbReference type="Proteomes" id="UP000305282">
    <property type="component" value="Unassembled WGS sequence"/>
</dbReference>
<dbReference type="AlphaFoldDB" id="A0A4S5EUP3"/>
<dbReference type="Pfam" id="PF05711">
    <property type="entry name" value="TylF"/>
    <property type="match status" value="1"/>
</dbReference>
<dbReference type="PANTHER" id="PTHR40036:SF1">
    <property type="entry name" value="MACROCIN O-METHYLTRANSFERASE"/>
    <property type="match status" value="1"/>
</dbReference>
<reference evidence="1 2" key="1">
    <citation type="submission" date="2019-04" db="EMBL/GenBank/DDBJ databases">
        <title>Draft genome sequences for three unisolated Alnus-infective Frankia Sp+ strains, AgTrS, AiOr and AvVan, the first sequenced Frankia strains able to sporulate in-planta.</title>
        <authorList>
            <person name="Bethencourt L."/>
            <person name="Vautrin F."/>
            <person name="Taib N."/>
            <person name="Dubost A."/>
            <person name="Castro-Garcia L."/>
            <person name="Imbaud O."/>
            <person name="Abrouk D."/>
            <person name="Fournier P."/>
            <person name="Briolay J."/>
            <person name="Nguyen A."/>
            <person name="Normand P."/>
            <person name="Fernandez M.P."/>
            <person name="Brochier-Armanet C."/>
            <person name="Herrera-Belaroussi A."/>
        </authorList>
    </citation>
    <scope>NUCLEOTIDE SEQUENCE [LARGE SCALE GENOMIC DNA]</scope>
    <source>
        <strain evidence="1 2">AvVan</strain>
    </source>
</reference>
<dbReference type="PANTHER" id="PTHR40036">
    <property type="entry name" value="MACROCIN O-METHYLTRANSFERASE"/>
    <property type="match status" value="1"/>
</dbReference>
<protein>
    <submittedName>
        <fullName evidence="1">Macrocin O-methyltransferase</fullName>
    </submittedName>
</protein>
<keyword evidence="1" id="KW-0808">Transferase</keyword>
<sequence length="284" mass="31554">MTTTSTVATDDLPDTTRRYLDLLRSALTCSLWDGGDGSLWEPRGGAKRVVARAVRRTGMEIVKRATPQDRRDGLDWPRLAHTMTGERRMRNLQECTERVILDGVAGDLIETGAWRGGACILMRGVLAAYGVTDRTVWVADSFEGLPAPDSERYAADAGDRQHEFTELAVSVEQVRANFHRFGLLDDQVRFLQGWFRDTLPTAPIDRLAVLRLDGDMYESTTEALTALYPKLSDGGFCIVDDYGAVPGCRTAVEDYRAAHRVTDPITGIDWTGIYWRKHAPSTSA</sequence>
<dbReference type="GO" id="GO:0032259">
    <property type="term" value="P:methylation"/>
    <property type="evidence" value="ECO:0007669"/>
    <property type="project" value="UniProtKB-KW"/>
</dbReference>
<evidence type="ECO:0000313" key="1">
    <source>
        <dbReference type="EMBL" id="THJ75912.1"/>
    </source>
</evidence>
<comment type="caution">
    <text evidence="1">The sequence shown here is derived from an EMBL/GenBank/DDBJ whole genome shotgun (WGS) entry which is preliminary data.</text>
</comment>
<organism evidence="1 2">
    <name type="scientific">Candidatus Frankia alpina</name>
    <dbReference type="NCBI Taxonomy" id="2699483"/>
    <lineage>
        <taxon>Bacteria</taxon>
        <taxon>Bacillati</taxon>
        <taxon>Actinomycetota</taxon>
        <taxon>Actinomycetes</taxon>
        <taxon>Frankiales</taxon>
        <taxon>Frankiaceae</taxon>
        <taxon>Frankia</taxon>
    </lineage>
</organism>
<accession>A0A4S5EUP3</accession>
<keyword evidence="2" id="KW-1185">Reference proteome</keyword>
<dbReference type="SUPFAM" id="SSF53335">
    <property type="entry name" value="S-adenosyl-L-methionine-dependent methyltransferases"/>
    <property type="match status" value="1"/>
</dbReference>
<keyword evidence="1" id="KW-0489">Methyltransferase</keyword>
<proteinExistence type="predicted"/>
<dbReference type="InterPro" id="IPR008884">
    <property type="entry name" value="TylF_MeTrfase"/>
</dbReference>
<dbReference type="GO" id="GO:0008168">
    <property type="term" value="F:methyltransferase activity"/>
    <property type="evidence" value="ECO:0007669"/>
    <property type="project" value="UniProtKB-KW"/>
</dbReference>
<dbReference type="InterPro" id="IPR029063">
    <property type="entry name" value="SAM-dependent_MTases_sf"/>
</dbReference>
<name>A0A4S5EUP3_9ACTN</name>
<dbReference type="RefSeq" id="WP_136446755.1">
    <property type="nucleotide sequence ID" value="NZ_SSXH01000030.1"/>
</dbReference>
<evidence type="ECO:0000313" key="2">
    <source>
        <dbReference type="Proteomes" id="UP000305282"/>
    </source>
</evidence>
<dbReference type="Gene3D" id="3.40.50.150">
    <property type="entry name" value="Vaccinia Virus protein VP39"/>
    <property type="match status" value="1"/>
</dbReference>
<dbReference type="EMBL" id="SSXH01000030">
    <property type="protein sequence ID" value="THJ75912.1"/>
    <property type="molecule type" value="Genomic_DNA"/>
</dbReference>